<feature type="non-terminal residue" evidence="13">
    <location>
        <position position="149"/>
    </location>
</feature>
<comment type="subcellular location">
    <subcellularLocation>
        <location evidence="2">Chromosome</location>
    </subcellularLocation>
    <subcellularLocation>
        <location evidence="1">Nucleus</location>
    </subcellularLocation>
</comment>
<keyword evidence="6" id="KW-0227">DNA damage</keyword>
<keyword evidence="8" id="KW-0175">Coiled coil</keyword>
<name>A0AAV2AGX4_9ARAC</name>
<evidence type="ECO:0000313" key="13">
    <source>
        <dbReference type="EMBL" id="CAL1283207.1"/>
    </source>
</evidence>
<feature type="domain" description="Rad50/SbcC-type AAA" evidence="12">
    <location>
        <begin position="39"/>
        <end position="145"/>
    </location>
</feature>
<dbReference type="GO" id="GO:0005634">
    <property type="term" value="C:nucleus"/>
    <property type="evidence" value="ECO:0007669"/>
    <property type="project" value="UniProtKB-SubCell"/>
</dbReference>
<dbReference type="Pfam" id="PF13476">
    <property type="entry name" value="AAA_23"/>
    <property type="match status" value="1"/>
</dbReference>
<keyword evidence="4" id="KW-0158">Chromosome</keyword>
<dbReference type="GO" id="GO:0035861">
    <property type="term" value="C:site of double-strand break"/>
    <property type="evidence" value="ECO:0007669"/>
    <property type="project" value="TreeGrafter"/>
</dbReference>
<evidence type="ECO:0000256" key="6">
    <source>
        <dbReference type="ARBA" id="ARBA00022763"/>
    </source>
</evidence>
<dbReference type="GO" id="GO:0016887">
    <property type="term" value="F:ATP hydrolysis activity"/>
    <property type="evidence" value="ECO:0007669"/>
    <property type="project" value="InterPro"/>
</dbReference>
<evidence type="ECO:0000256" key="2">
    <source>
        <dbReference type="ARBA" id="ARBA00004286"/>
    </source>
</evidence>
<evidence type="ECO:0000256" key="9">
    <source>
        <dbReference type="ARBA" id="ARBA00023172"/>
    </source>
</evidence>
<dbReference type="InterPro" id="IPR027417">
    <property type="entry name" value="P-loop_NTPase"/>
</dbReference>
<evidence type="ECO:0000256" key="7">
    <source>
        <dbReference type="ARBA" id="ARBA00022840"/>
    </source>
</evidence>
<gene>
    <name evidence="13" type="ORF">LARSCL_LOCUS12455</name>
</gene>
<evidence type="ECO:0000256" key="3">
    <source>
        <dbReference type="ARBA" id="ARBA00006793"/>
    </source>
</evidence>
<dbReference type="GO" id="GO:0030915">
    <property type="term" value="C:Smc5-Smc6 complex"/>
    <property type="evidence" value="ECO:0007669"/>
    <property type="project" value="TreeGrafter"/>
</dbReference>
<dbReference type="EMBL" id="CAXIEN010000165">
    <property type="protein sequence ID" value="CAL1283207.1"/>
    <property type="molecule type" value="Genomic_DNA"/>
</dbReference>
<keyword evidence="7" id="KW-0067">ATP-binding</keyword>
<comment type="caution">
    <text evidence="13">The sequence shown here is derived from an EMBL/GenBank/DDBJ whole genome shotgun (WGS) entry which is preliminary data.</text>
</comment>
<organism evidence="13 14">
    <name type="scientific">Larinioides sclopetarius</name>
    <dbReference type="NCBI Taxonomy" id="280406"/>
    <lineage>
        <taxon>Eukaryota</taxon>
        <taxon>Metazoa</taxon>
        <taxon>Ecdysozoa</taxon>
        <taxon>Arthropoda</taxon>
        <taxon>Chelicerata</taxon>
        <taxon>Arachnida</taxon>
        <taxon>Araneae</taxon>
        <taxon>Araneomorphae</taxon>
        <taxon>Entelegynae</taxon>
        <taxon>Araneoidea</taxon>
        <taxon>Araneidae</taxon>
        <taxon>Larinioides</taxon>
    </lineage>
</organism>
<evidence type="ECO:0000256" key="5">
    <source>
        <dbReference type="ARBA" id="ARBA00022741"/>
    </source>
</evidence>
<evidence type="ECO:0000256" key="10">
    <source>
        <dbReference type="ARBA" id="ARBA00023204"/>
    </source>
</evidence>
<evidence type="ECO:0000256" key="1">
    <source>
        <dbReference type="ARBA" id="ARBA00004123"/>
    </source>
</evidence>
<dbReference type="Proteomes" id="UP001497382">
    <property type="component" value="Unassembled WGS sequence"/>
</dbReference>
<comment type="similarity">
    <text evidence="3">Belongs to the SMC family. SMC6 subfamily.</text>
</comment>
<accession>A0AAV2AGX4</accession>
<evidence type="ECO:0000256" key="4">
    <source>
        <dbReference type="ARBA" id="ARBA00022454"/>
    </source>
</evidence>
<keyword evidence="11" id="KW-0539">Nucleus</keyword>
<evidence type="ECO:0000259" key="12">
    <source>
        <dbReference type="Pfam" id="PF13476"/>
    </source>
</evidence>
<keyword evidence="5" id="KW-0547">Nucleotide-binding</keyword>
<dbReference type="SUPFAM" id="SSF52540">
    <property type="entry name" value="P-loop containing nucleoside triphosphate hydrolases"/>
    <property type="match status" value="1"/>
</dbReference>
<dbReference type="PANTHER" id="PTHR19306:SF6">
    <property type="entry name" value="STRUCTURAL MAINTENANCE OF CHROMOSOMES PROTEIN 6"/>
    <property type="match status" value="1"/>
</dbReference>
<reference evidence="13 14" key="1">
    <citation type="submission" date="2024-04" db="EMBL/GenBank/DDBJ databases">
        <authorList>
            <person name="Rising A."/>
            <person name="Reimegard J."/>
            <person name="Sonavane S."/>
            <person name="Akerstrom W."/>
            <person name="Nylinder S."/>
            <person name="Hedman E."/>
            <person name="Kallberg Y."/>
        </authorList>
    </citation>
    <scope>NUCLEOTIDE SEQUENCE [LARGE SCALE GENOMIC DNA]</scope>
</reference>
<dbReference type="GO" id="GO:0003684">
    <property type="term" value="F:damaged DNA binding"/>
    <property type="evidence" value="ECO:0007669"/>
    <property type="project" value="TreeGrafter"/>
</dbReference>
<keyword evidence="14" id="KW-1185">Reference proteome</keyword>
<dbReference type="InterPro" id="IPR038729">
    <property type="entry name" value="Rad50/SbcC_AAA"/>
</dbReference>
<evidence type="ECO:0000313" key="14">
    <source>
        <dbReference type="Proteomes" id="UP001497382"/>
    </source>
</evidence>
<dbReference type="GO" id="GO:0005524">
    <property type="term" value="F:ATP binding"/>
    <property type="evidence" value="ECO:0007669"/>
    <property type="project" value="UniProtKB-KW"/>
</dbReference>
<evidence type="ECO:0000256" key="8">
    <source>
        <dbReference type="ARBA" id="ARBA00023054"/>
    </source>
</evidence>
<keyword evidence="10" id="KW-0234">DNA repair</keyword>
<evidence type="ECO:0000256" key="11">
    <source>
        <dbReference type="ARBA" id="ARBA00023242"/>
    </source>
</evidence>
<dbReference type="AlphaFoldDB" id="A0AAV2AGX4"/>
<dbReference type="GO" id="GO:0000724">
    <property type="term" value="P:double-strand break repair via homologous recombination"/>
    <property type="evidence" value="ECO:0007669"/>
    <property type="project" value="TreeGrafter"/>
</dbReference>
<proteinExistence type="inferred from homology"/>
<keyword evidence="9" id="KW-0233">DNA recombination</keyword>
<dbReference type="GO" id="GO:0003697">
    <property type="term" value="F:single-stranded DNA binding"/>
    <property type="evidence" value="ECO:0007669"/>
    <property type="project" value="TreeGrafter"/>
</dbReference>
<sequence length="149" mass="16407">MKRPPDNVINDQRKRKCVNNSECERSSALEEGEFGVIESVTVQNFMCHENLTLSFEPHMNFIIGQNGSGKSAILTAIILALGGKSSSTDRFSNIKGFVKSGKNKAKVEVVLRNGGEGAYKQEVYGEKIVVVREFNKEGTSNYKIKSESG</sequence>
<protein>
    <recommendedName>
        <fullName evidence="12">Rad50/SbcC-type AAA domain-containing protein</fullName>
    </recommendedName>
</protein>
<dbReference type="Gene3D" id="3.40.50.300">
    <property type="entry name" value="P-loop containing nucleotide triphosphate hydrolases"/>
    <property type="match status" value="1"/>
</dbReference>
<dbReference type="PANTHER" id="PTHR19306">
    <property type="entry name" value="STRUCTURAL MAINTENANCE OF CHROMOSOMES 5,6 SMC5, SMC6"/>
    <property type="match status" value="1"/>
</dbReference>